<dbReference type="AlphaFoldDB" id="A0AAD6RHK2"/>
<reference evidence="1" key="1">
    <citation type="journal article" date="2023" name="Mol. Ecol. Resour.">
        <title>Chromosome-level genome assembly of a triploid poplar Populus alba 'Berolinensis'.</title>
        <authorList>
            <person name="Chen S."/>
            <person name="Yu Y."/>
            <person name="Wang X."/>
            <person name="Wang S."/>
            <person name="Zhang T."/>
            <person name="Zhou Y."/>
            <person name="He R."/>
            <person name="Meng N."/>
            <person name="Wang Y."/>
            <person name="Liu W."/>
            <person name="Liu Z."/>
            <person name="Liu J."/>
            <person name="Guo Q."/>
            <person name="Huang H."/>
            <person name="Sederoff R.R."/>
            <person name="Wang G."/>
            <person name="Qu G."/>
            <person name="Chen S."/>
        </authorList>
    </citation>
    <scope>NUCLEOTIDE SEQUENCE</scope>
    <source>
        <strain evidence="1">SC-2020</strain>
    </source>
</reference>
<comment type="caution">
    <text evidence="1">The sequence shown here is derived from an EMBL/GenBank/DDBJ whole genome shotgun (WGS) entry which is preliminary data.</text>
</comment>
<accession>A0AAD6RHK2</accession>
<evidence type="ECO:0000313" key="2">
    <source>
        <dbReference type="Proteomes" id="UP001164929"/>
    </source>
</evidence>
<evidence type="ECO:0000313" key="1">
    <source>
        <dbReference type="EMBL" id="KAJ7009165.1"/>
    </source>
</evidence>
<name>A0AAD6RHK2_9ROSI</name>
<sequence>MSKRQRSFPDKNKYLNAFQWPTRHAEQEMRADPVATLRHPLCRSLKTSCIFSLTTRKSHLSNSIDVALQLLHIIYK</sequence>
<dbReference type="Proteomes" id="UP001164929">
    <property type="component" value="Chromosome 2"/>
</dbReference>
<proteinExistence type="predicted"/>
<protein>
    <submittedName>
        <fullName evidence="1">Uncharacterized protein</fullName>
    </submittedName>
</protein>
<gene>
    <name evidence="1" type="ORF">NC653_007713</name>
</gene>
<organism evidence="1 2">
    <name type="scientific">Populus alba x Populus x berolinensis</name>
    <dbReference type="NCBI Taxonomy" id="444605"/>
    <lineage>
        <taxon>Eukaryota</taxon>
        <taxon>Viridiplantae</taxon>
        <taxon>Streptophyta</taxon>
        <taxon>Embryophyta</taxon>
        <taxon>Tracheophyta</taxon>
        <taxon>Spermatophyta</taxon>
        <taxon>Magnoliopsida</taxon>
        <taxon>eudicotyledons</taxon>
        <taxon>Gunneridae</taxon>
        <taxon>Pentapetalae</taxon>
        <taxon>rosids</taxon>
        <taxon>fabids</taxon>
        <taxon>Malpighiales</taxon>
        <taxon>Salicaceae</taxon>
        <taxon>Saliceae</taxon>
        <taxon>Populus</taxon>
    </lineage>
</organism>
<dbReference type="EMBL" id="JAQIZT010000002">
    <property type="protein sequence ID" value="KAJ7009165.1"/>
    <property type="molecule type" value="Genomic_DNA"/>
</dbReference>
<keyword evidence="2" id="KW-1185">Reference proteome</keyword>